<proteinExistence type="predicted"/>
<dbReference type="PATRIC" id="fig|1502723.3.peg.5792"/>
<keyword evidence="2" id="KW-1185">Reference proteome</keyword>
<protein>
    <recommendedName>
        <fullName evidence="3">Transcriptional regulator, AlpA family</fullName>
    </recommendedName>
</protein>
<sequence length="84" mass="9717">MGKSKVVTMFRVDDGEQLVGIGDIAFQLKITRQAVDYWTRKDSRFPAPLQVINAPTGSGAKGTRVWRKREVDAWIVEHYRRRKQ</sequence>
<accession>A0A0D8B818</accession>
<name>A0A0D8B818_9ACTN</name>
<evidence type="ECO:0008006" key="3">
    <source>
        <dbReference type="Google" id="ProtNLM"/>
    </source>
</evidence>
<dbReference type="EMBL" id="JYFN01000063">
    <property type="protein sequence ID" value="KJE20321.1"/>
    <property type="molecule type" value="Genomic_DNA"/>
</dbReference>
<evidence type="ECO:0000313" key="2">
    <source>
        <dbReference type="Proteomes" id="UP000032545"/>
    </source>
</evidence>
<gene>
    <name evidence="1" type="ORF">FF36_05379</name>
</gene>
<comment type="caution">
    <text evidence="1">The sequence shown here is derived from an EMBL/GenBank/DDBJ whole genome shotgun (WGS) entry which is preliminary data.</text>
</comment>
<dbReference type="AlphaFoldDB" id="A0A0D8B818"/>
<dbReference type="Proteomes" id="UP000032545">
    <property type="component" value="Unassembled WGS sequence"/>
</dbReference>
<organism evidence="1 2">
    <name type="scientific">Frankia torreyi</name>
    <dbReference type="NCBI Taxonomy" id="1856"/>
    <lineage>
        <taxon>Bacteria</taxon>
        <taxon>Bacillati</taxon>
        <taxon>Actinomycetota</taxon>
        <taxon>Actinomycetes</taxon>
        <taxon>Frankiales</taxon>
        <taxon>Frankiaceae</taxon>
        <taxon>Frankia</taxon>
    </lineage>
</organism>
<reference evidence="1 2" key="2">
    <citation type="journal article" date="2016" name="Genome Announc.">
        <title>Permanent Draft Genome Sequences for Two Variants of Frankia sp. Strain CpI1, the First Frankia Strain Isolated from Root Nodules of Comptonia peregrina.</title>
        <authorList>
            <person name="Oshone R."/>
            <person name="Hurst S.G.IV."/>
            <person name="Abebe-Akele F."/>
            <person name="Simpson S."/>
            <person name="Morris K."/>
            <person name="Thomas W.K."/>
            <person name="Tisa L.S."/>
        </authorList>
    </citation>
    <scope>NUCLEOTIDE SEQUENCE [LARGE SCALE GENOMIC DNA]</scope>
    <source>
        <strain evidence="2">CpI1-S</strain>
    </source>
</reference>
<evidence type="ECO:0000313" key="1">
    <source>
        <dbReference type="EMBL" id="KJE20321.1"/>
    </source>
</evidence>
<reference evidence="2" key="1">
    <citation type="submission" date="2015-02" db="EMBL/GenBank/DDBJ databases">
        <title>Draft Genome of Frankia sp. CpI1-S.</title>
        <authorList>
            <person name="Oshone R.T."/>
            <person name="Ngom M."/>
            <person name="Ghodhbane-Gtari F."/>
            <person name="Gtari M."/>
            <person name="Morris K."/>
            <person name="Thomas K."/>
            <person name="Sen A."/>
            <person name="Tisa L.S."/>
        </authorList>
    </citation>
    <scope>NUCLEOTIDE SEQUENCE [LARGE SCALE GENOMIC DNA]</scope>
    <source>
        <strain evidence="2">CpI1-S</strain>
    </source>
</reference>